<sequence>MTMFVVLVCAMLALALAFPLVPLLRQRRMSATTRDADPRKLKALNDALSAGVIDDSEYRAKLATLAPAAAVSAGSGSARGTLLVSVLVALLVPAGAIVLYSLNGDPRALDPTRLVASADQDPTAGEAAGQTVDMDQAIAGLVAKLEANPDNANGWALLGRAYQATGKFAESRDALKRAYDLEPDNHDLTVEYAQALALSGEGRRISGKSRELIEGVLKADPGHQRALWLIGISDYQAGDYNAAITAWNQLLPGLPPDSDIAKSVREQIADAQRLGGTVAIAEVAAAPTAPAQATGKESASPVAGAALTVNVSLDPSLRDRLDPTATLFVFARAENGPPMPLAIQRLSAATLPVTVTLDDSMGMLPSMKLSMFPKVVVGARVSRSGNALAQSGDLQVLANGIDIARKQPLDLVIDSVVP</sequence>
<dbReference type="Pfam" id="PF23892">
    <property type="entry name" value="Ig_CycH"/>
    <property type="match status" value="1"/>
</dbReference>
<dbReference type="InterPro" id="IPR019734">
    <property type="entry name" value="TPR_rpt"/>
</dbReference>
<dbReference type="PROSITE" id="PS50005">
    <property type="entry name" value="TPR"/>
    <property type="match status" value="1"/>
</dbReference>
<evidence type="ECO:0000256" key="1">
    <source>
        <dbReference type="ARBA" id="ARBA00022737"/>
    </source>
</evidence>
<dbReference type="OrthoDB" id="9776053at2"/>
<evidence type="ECO:0000256" key="3">
    <source>
        <dbReference type="PROSITE-ProRule" id="PRU00339"/>
    </source>
</evidence>
<dbReference type="EMBL" id="FOVF01000001">
    <property type="protein sequence ID" value="SFM95754.1"/>
    <property type="molecule type" value="Genomic_DNA"/>
</dbReference>
<dbReference type="PANTHER" id="PTHR47870">
    <property type="entry name" value="CYTOCHROME C-TYPE BIOGENESIS PROTEIN CCMH"/>
    <property type="match status" value="1"/>
</dbReference>
<dbReference type="InterPro" id="IPR051263">
    <property type="entry name" value="C-type_cytochrome_biogenesis"/>
</dbReference>
<evidence type="ECO:0000256" key="4">
    <source>
        <dbReference type="SAM" id="Phobius"/>
    </source>
</evidence>
<dbReference type="Pfam" id="PF23914">
    <property type="entry name" value="TPR_CcmH_CycH"/>
    <property type="match status" value="1"/>
</dbReference>
<dbReference type="AlphaFoldDB" id="A0A1I4V3C5"/>
<keyword evidence="8" id="KW-1185">Reference proteome</keyword>
<evidence type="ECO:0000313" key="7">
    <source>
        <dbReference type="EMBL" id="SFM95754.1"/>
    </source>
</evidence>
<feature type="domain" description="Cytochrome c-type biogenesis protein H TPR" evidence="6">
    <location>
        <begin position="131"/>
        <end position="259"/>
    </location>
</feature>
<dbReference type="STRING" id="578942.SAMN05216289_10183"/>
<protein>
    <submittedName>
        <fullName evidence="7">Cytochrome c-type biogenesis protein CcmH</fullName>
    </submittedName>
</protein>
<feature type="domain" description="Cytochrome c-type biogenesis protein H Ig-like" evidence="5">
    <location>
        <begin position="307"/>
        <end position="414"/>
    </location>
</feature>
<dbReference type="GO" id="GO:0005886">
    <property type="term" value="C:plasma membrane"/>
    <property type="evidence" value="ECO:0007669"/>
    <property type="project" value="TreeGrafter"/>
</dbReference>
<evidence type="ECO:0000256" key="2">
    <source>
        <dbReference type="ARBA" id="ARBA00022803"/>
    </source>
</evidence>
<dbReference type="InterPro" id="IPR056413">
    <property type="entry name" value="TPR_CcmH_CycH"/>
</dbReference>
<keyword evidence="4" id="KW-1133">Transmembrane helix</keyword>
<proteinExistence type="predicted"/>
<dbReference type="RefSeq" id="WP_092403915.1">
    <property type="nucleotide sequence ID" value="NZ_FOVF01000001.1"/>
</dbReference>
<accession>A0A1I4V3C5</accession>
<evidence type="ECO:0000259" key="5">
    <source>
        <dbReference type="Pfam" id="PF23892"/>
    </source>
</evidence>
<dbReference type="SMART" id="SM00028">
    <property type="entry name" value="TPR"/>
    <property type="match status" value="1"/>
</dbReference>
<keyword evidence="4" id="KW-0812">Transmembrane</keyword>
<feature type="repeat" description="TPR" evidence="3">
    <location>
        <begin position="152"/>
        <end position="185"/>
    </location>
</feature>
<dbReference type="PANTHER" id="PTHR47870:SF4">
    <property type="entry name" value="CYTOCHROME C-TYPE BIOGENESIS PROTEIN CYCH"/>
    <property type="match status" value="1"/>
</dbReference>
<evidence type="ECO:0000259" key="6">
    <source>
        <dbReference type="Pfam" id="PF23914"/>
    </source>
</evidence>
<dbReference type="InterPro" id="IPR056412">
    <property type="entry name" value="Ig_CycH"/>
</dbReference>
<dbReference type="InterPro" id="IPR011990">
    <property type="entry name" value="TPR-like_helical_dom_sf"/>
</dbReference>
<organism evidence="7 8">
    <name type="scientific">Dokdonella immobilis</name>
    <dbReference type="NCBI Taxonomy" id="578942"/>
    <lineage>
        <taxon>Bacteria</taxon>
        <taxon>Pseudomonadati</taxon>
        <taxon>Pseudomonadota</taxon>
        <taxon>Gammaproteobacteria</taxon>
        <taxon>Lysobacterales</taxon>
        <taxon>Rhodanobacteraceae</taxon>
        <taxon>Dokdonella</taxon>
    </lineage>
</organism>
<reference evidence="7 8" key="1">
    <citation type="submission" date="2016-10" db="EMBL/GenBank/DDBJ databases">
        <authorList>
            <person name="de Groot N.N."/>
        </authorList>
    </citation>
    <scope>NUCLEOTIDE SEQUENCE [LARGE SCALE GENOMIC DNA]</scope>
    <source>
        <strain evidence="7 8">CGMCC 1.7659</strain>
    </source>
</reference>
<dbReference type="SUPFAM" id="SSF48452">
    <property type="entry name" value="TPR-like"/>
    <property type="match status" value="1"/>
</dbReference>
<feature type="transmembrane region" description="Helical" evidence="4">
    <location>
        <begin position="82"/>
        <end position="102"/>
    </location>
</feature>
<dbReference type="Gene3D" id="1.25.40.10">
    <property type="entry name" value="Tetratricopeptide repeat domain"/>
    <property type="match status" value="1"/>
</dbReference>
<keyword evidence="1" id="KW-0677">Repeat</keyword>
<gene>
    <name evidence="7" type="ORF">SAMN05216289_10183</name>
</gene>
<keyword evidence="2 3" id="KW-0802">TPR repeat</keyword>
<keyword evidence="4" id="KW-0472">Membrane</keyword>
<name>A0A1I4V3C5_9GAMM</name>
<evidence type="ECO:0000313" key="8">
    <source>
        <dbReference type="Proteomes" id="UP000198575"/>
    </source>
</evidence>
<dbReference type="Proteomes" id="UP000198575">
    <property type="component" value="Unassembled WGS sequence"/>
</dbReference>